<organism evidence="9 10">
    <name type="scientific">Porites lobata</name>
    <dbReference type="NCBI Taxonomy" id="104759"/>
    <lineage>
        <taxon>Eukaryota</taxon>
        <taxon>Metazoa</taxon>
        <taxon>Cnidaria</taxon>
        <taxon>Anthozoa</taxon>
        <taxon>Hexacorallia</taxon>
        <taxon>Scleractinia</taxon>
        <taxon>Fungiina</taxon>
        <taxon>Poritidae</taxon>
        <taxon>Porites</taxon>
    </lineage>
</organism>
<dbReference type="PROSITE" id="PS50071">
    <property type="entry name" value="HOMEOBOX_2"/>
    <property type="match status" value="1"/>
</dbReference>
<feature type="region of interest" description="Disordered" evidence="7">
    <location>
        <begin position="210"/>
        <end position="229"/>
    </location>
</feature>
<evidence type="ECO:0000256" key="6">
    <source>
        <dbReference type="RuleBase" id="RU000682"/>
    </source>
</evidence>
<protein>
    <recommendedName>
        <fullName evidence="8">Homeobox domain-containing protein</fullName>
    </recommendedName>
</protein>
<dbReference type="InterPro" id="IPR017970">
    <property type="entry name" value="Homeobox_CS"/>
</dbReference>
<keyword evidence="3 5" id="KW-0539">Nucleus</keyword>
<dbReference type="EMBL" id="CALNXK010000033">
    <property type="protein sequence ID" value="CAH3119084.1"/>
    <property type="molecule type" value="Genomic_DNA"/>
</dbReference>
<evidence type="ECO:0000256" key="2">
    <source>
        <dbReference type="ARBA" id="ARBA00023155"/>
    </source>
</evidence>
<dbReference type="InterPro" id="IPR009057">
    <property type="entry name" value="Homeodomain-like_sf"/>
</dbReference>
<dbReference type="PRINTS" id="PR00024">
    <property type="entry name" value="HOMEOBOX"/>
</dbReference>
<gene>
    <name evidence="9" type="ORF">PLOB_00027189</name>
</gene>
<dbReference type="InterPro" id="IPR000047">
    <property type="entry name" value="HTH_motif"/>
</dbReference>
<evidence type="ECO:0000256" key="1">
    <source>
        <dbReference type="ARBA" id="ARBA00023125"/>
    </source>
</evidence>
<keyword evidence="10" id="KW-1185">Reference proteome</keyword>
<dbReference type="PRINTS" id="PR00031">
    <property type="entry name" value="HTHREPRESSR"/>
</dbReference>
<comment type="subcellular location">
    <subcellularLocation>
        <location evidence="5 6">Nucleus</location>
    </subcellularLocation>
</comment>
<proteinExistence type="inferred from homology"/>
<name>A0ABN8NVQ6_9CNID</name>
<reference evidence="9 10" key="1">
    <citation type="submission" date="2022-05" db="EMBL/GenBank/DDBJ databases">
        <authorList>
            <consortium name="Genoscope - CEA"/>
            <person name="William W."/>
        </authorList>
    </citation>
    <scope>NUCLEOTIDE SEQUENCE [LARGE SCALE GENOMIC DNA]</scope>
</reference>
<dbReference type="InterPro" id="IPR052497">
    <property type="entry name" value="H2.0_Homeobox_TF"/>
</dbReference>
<dbReference type="Proteomes" id="UP001159405">
    <property type="component" value="Unassembled WGS sequence"/>
</dbReference>
<dbReference type="Pfam" id="PF00046">
    <property type="entry name" value="Homeodomain"/>
    <property type="match status" value="1"/>
</dbReference>
<sequence>MASFRIEDILARPHGPASHSSGRSSESGSGIGVSTPIPSYQQLSFGVEQILSRHDNEQREPRLPLLGAYSVVPNTCDHLHATYWTSPYFTAHHQPFLCGSLLHPTCDTCHTHSPYSYSSISGIYGDYSATVLNKTIPGQVLPGQPKPRKPRRPWTRAVFSNLQRKGLEKRFQLQKYLTKADRHQLASMLGLSDNQVKVWFQNRRMKWRQDARETVASGSSEETTERQEQ</sequence>
<feature type="region of interest" description="Disordered" evidence="7">
    <location>
        <begin position="12"/>
        <end position="33"/>
    </location>
</feature>
<evidence type="ECO:0000313" key="9">
    <source>
        <dbReference type="EMBL" id="CAH3119084.1"/>
    </source>
</evidence>
<feature type="domain" description="Homeobox" evidence="8">
    <location>
        <begin position="150"/>
        <end position="210"/>
    </location>
</feature>
<evidence type="ECO:0000256" key="5">
    <source>
        <dbReference type="PROSITE-ProRule" id="PRU00108"/>
    </source>
</evidence>
<dbReference type="CDD" id="cd00086">
    <property type="entry name" value="homeodomain"/>
    <property type="match status" value="1"/>
</dbReference>
<evidence type="ECO:0000256" key="4">
    <source>
        <dbReference type="ARBA" id="ARBA00038504"/>
    </source>
</evidence>
<dbReference type="SUPFAM" id="SSF46689">
    <property type="entry name" value="Homeodomain-like"/>
    <property type="match status" value="1"/>
</dbReference>
<dbReference type="InterPro" id="IPR020479">
    <property type="entry name" value="HD_metazoa"/>
</dbReference>
<keyword evidence="1 5" id="KW-0238">DNA-binding</keyword>
<evidence type="ECO:0000313" key="10">
    <source>
        <dbReference type="Proteomes" id="UP001159405"/>
    </source>
</evidence>
<feature type="compositionally biased region" description="Low complexity" evidence="7">
    <location>
        <begin position="15"/>
        <end position="33"/>
    </location>
</feature>
<accession>A0ABN8NVQ6</accession>
<dbReference type="SMART" id="SM00389">
    <property type="entry name" value="HOX"/>
    <property type="match status" value="1"/>
</dbReference>
<comment type="caution">
    <text evidence="9">The sequence shown here is derived from an EMBL/GenBank/DDBJ whole genome shotgun (WGS) entry which is preliminary data.</text>
</comment>
<evidence type="ECO:0000259" key="8">
    <source>
        <dbReference type="PROSITE" id="PS50071"/>
    </source>
</evidence>
<dbReference type="InterPro" id="IPR001356">
    <property type="entry name" value="HD"/>
</dbReference>
<keyword evidence="2 5" id="KW-0371">Homeobox</keyword>
<dbReference type="PANTHER" id="PTHR46808">
    <property type="entry name" value="H2.0-LIKE HOMEOBOX PROTEIN"/>
    <property type="match status" value="1"/>
</dbReference>
<evidence type="ECO:0000256" key="3">
    <source>
        <dbReference type="ARBA" id="ARBA00023242"/>
    </source>
</evidence>
<comment type="similarity">
    <text evidence="4">Belongs to the H2.0 homeobox family.</text>
</comment>
<evidence type="ECO:0000256" key="7">
    <source>
        <dbReference type="SAM" id="MobiDB-lite"/>
    </source>
</evidence>
<dbReference type="PANTHER" id="PTHR46808:SF1">
    <property type="entry name" value="H2.0-LIKE HOMEOBOX PROTEIN"/>
    <property type="match status" value="1"/>
</dbReference>
<dbReference type="PROSITE" id="PS00027">
    <property type="entry name" value="HOMEOBOX_1"/>
    <property type="match status" value="1"/>
</dbReference>
<dbReference type="Gene3D" id="1.10.10.60">
    <property type="entry name" value="Homeodomain-like"/>
    <property type="match status" value="1"/>
</dbReference>
<feature type="DNA-binding region" description="Homeobox" evidence="5">
    <location>
        <begin position="152"/>
        <end position="211"/>
    </location>
</feature>